<comment type="caution">
    <text evidence="1">The sequence shown here is derived from an EMBL/GenBank/DDBJ whole genome shotgun (WGS) entry which is preliminary data.</text>
</comment>
<keyword evidence="2" id="KW-1185">Reference proteome</keyword>
<accession>A0ACC2IPL6</accession>
<proteinExistence type="predicted"/>
<protein>
    <submittedName>
        <fullName evidence="1">Uncharacterized protein</fullName>
    </submittedName>
</protein>
<sequence>MITSLPVTLGSHRNDVPEPLDVVSPDSFSENVEKMPTSAAIWEWRRWPMQALTFTGAIPATSMIVAAPTNLRLLHPRDLSRPPCATSKATQPTPHATLPITKATTPQATLPQATKFPNNPACATSLAAMNTTEKKYSGEFVRESYNSPDDIQHGTVTDNADDLQRHLGNRQIQLIAIGGSIGTALFVSIGGALNKGGPLGMLLAYAGYSCIIALVNNAMAEMATYMPVSGGFVRMAGKWVDEAFGFMAGWNFFLYEALLIPFEITALNIVLKYWRDDIPAGAVCAAVIVLYAACNILAVKAYGEAEFWLSGGKVILILILYTFTFITMVGGNPKKDAYGFRYWRDPGVFGTLYTTGDLGRFEGFLGALWAASFCIVGPEYISMVSGEAKRPRVYIKSAFKTVYFRFGAFFILGALCVGIVIPYNDPTLVDVLTAGESSAAASPYVIAMGNLGISGLPHLVNALLITSIFSAGNTYTYCATRSLYSLAIEGRAPKFLRKCTKNGVPIYCFAIVMIFPFLSFLQLSDDSAKVLNWLINIVTAGGLINFITMCVTYLCFFRACKAQGLDRKTLPYTGWFQPYGTWIALIFEVCVLGAYGYSTFLPGKFTVEGLLTYYMLVFVAPVTFTFWKLVKKTRWLRPHEVDLVWDAPILDVYEASFITPPVGFWTEMLQLIGLKRNVPVDKRADDA</sequence>
<evidence type="ECO:0000313" key="2">
    <source>
        <dbReference type="Proteomes" id="UP001153331"/>
    </source>
</evidence>
<dbReference type="EMBL" id="JAPHNI010000070">
    <property type="protein sequence ID" value="KAJ8117009.1"/>
    <property type="molecule type" value="Genomic_DNA"/>
</dbReference>
<dbReference type="Proteomes" id="UP001153331">
    <property type="component" value="Unassembled WGS sequence"/>
</dbReference>
<name>A0ACC2IPL6_9PLEO</name>
<reference evidence="1" key="1">
    <citation type="submission" date="2022-11" db="EMBL/GenBank/DDBJ databases">
        <title>Genome Sequence of Boeremia exigua.</title>
        <authorList>
            <person name="Buettner E."/>
        </authorList>
    </citation>
    <scope>NUCLEOTIDE SEQUENCE</scope>
    <source>
        <strain evidence="1">CU02</strain>
    </source>
</reference>
<organism evidence="1 2">
    <name type="scientific">Boeremia exigua</name>
    <dbReference type="NCBI Taxonomy" id="749465"/>
    <lineage>
        <taxon>Eukaryota</taxon>
        <taxon>Fungi</taxon>
        <taxon>Dikarya</taxon>
        <taxon>Ascomycota</taxon>
        <taxon>Pezizomycotina</taxon>
        <taxon>Dothideomycetes</taxon>
        <taxon>Pleosporomycetidae</taxon>
        <taxon>Pleosporales</taxon>
        <taxon>Pleosporineae</taxon>
        <taxon>Didymellaceae</taxon>
        <taxon>Boeremia</taxon>
    </lineage>
</organism>
<gene>
    <name evidence="1" type="ORF">OPT61_g1693</name>
</gene>
<evidence type="ECO:0000313" key="1">
    <source>
        <dbReference type="EMBL" id="KAJ8117009.1"/>
    </source>
</evidence>